<keyword evidence="4" id="KW-0234">DNA repair</keyword>
<dbReference type="EC" id="3.2.2.21" evidence="2"/>
<dbReference type="CDD" id="cd00056">
    <property type="entry name" value="ENDO3c"/>
    <property type="match status" value="1"/>
</dbReference>
<dbReference type="Gene3D" id="1.10.1670.40">
    <property type="match status" value="1"/>
</dbReference>
<evidence type="ECO:0000313" key="6">
    <source>
        <dbReference type="EMBL" id="MBL4953694.1"/>
    </source>
</evidence>
<dbReference type="RefSeq" id="WP_202654956.1">
    <property type="nucleotide sequence ID" value="NZ_JAESWB010000233.1"/>
</dbReference>
<keyword evidence="3" id="KW-0227">DNA damage</keyword>
<comment type="caution">
    <text evidence="6">The sequence shown here is derived from an EMBL/GenBank/DDBJ whole genome shotgun (WGS) entry which is preliminary data.</text>
</comment>
<evidence type="ECO:0000259" key="5">
    <source>
        <dbReference type="SMART" id="SM00478"/>
    </source>
</evidence>
<evidence type="ECO:0000256" key="3">
    <source>
        <dbReference type="ARBA" id="ARBA00022763"/>
    </source>
</evidence>
<name>A0ABS1TQV3_9BACI</name>
<dbReference type="PANTHER" id="PTHR43003">
    <property type="entry name" value="DNA-3-METHYLADENINE GLYCOSYLASE"/>
    <property type="match status" value="1"/>
</dbReference>
<dbReference type="SMART" id="SM00478">
    <property type="entry name" value="ENDO3c"/>
    <property type="match status" value="1"/>
</dbReference>
<dbReference type="EMBL" id="JAESWB010000233">
    <property type="protein sequence ID" value="MBL4953694.1"/>
    <property type="molecule type" value="Genomic_DNA"/>
</dbReference>
<dbReference type="InterPro" id="IPR011257">
    <property type="entry name" value="DNA_glycosylase"/>
</dbReference>
<keyword evidence="7" id="KW-1185">Reference proteome</keyword>
<dbReference type="Proteomes" id="UP000623967">
    <property type="component" value="Unassembled WGS sequence"/>
</dbReference>
<evidence type="ECO:0000313" key="7">
    <source>
        <dbReference type="Proteomes" id="UP000623967"/>
    </source>
</evidence>
<dbReference type="SUPFAM" id="SSF48150">
    <property type="entry name" value="DNA-glycosylase"/>
    <property type="match status" value="1"/>
</dbReference>
<reference evidence="6 7" key="1">
    <citation type="submission" date="2021-01" db="EMBL/GenBank/DDBJ databases">
        <title>Genome public.</title>
        <authorList>
            <person name="Liu C."/>
            <person name="Sun Q."/>
        </authorList>
    </citation>
    <scope>NUCLEOTIDE SEQUENCE [LARGE SCALE GENOMIC DNA]</scope>
    <source>
        <strain evidence="6 7">YIM B02564</strain>
    </source>
</reference>
<dbReference type="Gene3D" id="1.10.340.30">
    <property type="entry name" value="Hypothetical protein, domain 2"/>
    <property type="match status" value="1"/>
</dbReference>
<proteinExistence type="predicted"/>
<organism evidence="6 7">
    <name type="scientific">Neobacillus paridis</name>
    <dbReference type="NCBI Taxonomy" id="2803862"/>
    <lineage>
        <taxon>Bacteria</taxon>
        <taxon>Bacillati</taxon>
        <taxon>Bacillota</taxon>
        <taxon>Bacilli</taxon>
        <taxon>Bacillales</taxon>
        <taxon>Bacillaceae</taxon>
        <taxon>Neobacillus</taxon>
    </lineage>
</organism>
<feature type="domain" description="HhH-GPD" evidence="5">
    <location>
        <begin position="128"/>
        <end position="288"/>
    </location>
</feature>
<evidence type="ECO:0000256" key="4">
    <source>
        <dbReference type="ARBA" id="ARBA00023204"/>
    </source>
</evidence>
<sequence length="288" mass="33560">MWEETIKIDGPYNFDSVLDRHQPDPLKQVNLEQRSIRVPIFIDDRPHVVDVKAIGTIDQPAFHLSGKSEADKAALIQRIAEIFQWNVPLKRIHQYFQQTDLKEIFQTFIGTPLILDFDLFGSITKCIIHQQINMKFAYTLTEGFVKTFGFEIDGLWFNPQPETVATLTVEQLREIKMSGRKAEYIIGFAREIVDHGLDLEALKRESDEEIFHRLTKVRGIGKWTVENFLLFGLGRPNLFPMADIGIQNALKKLYQLERKPTNEEMAHYIKGWEPYLSYASLYLWRSIE</sequence>
<dbReference type="PANTHER" id="PTHR43003:SF5">
    <property type="entry name" value="DNA-3-METHYLADENINE GLYCOSYLASE"/>
    <property type="match status" value="1"/>
</dbReference>
<gene>
    <name evidence="6" type="ORF">JK635_16010</name>
</gene>
<comment type="catalytic activity">
    <reaction evidence="1">
        <text>Hydrolysis of alkylated DNA, releasing 3-methyladenine, 3-methylguanine, 7-methylguanine and 7-methyladenine.</text>
        <dbReference type="EC" id="3.2.2.21"/>
    </reaction>
</comment>
<dbReference type="Pfam" id="PF00730">
    <property type="entry name" value="HhH-GPD"/>
    <property type="match status" value="1"/>
</dbReference>
<dbReference type="InterPro" id="IPR051912">
    <property type="entry name" value="Alkylbase_DNA_Glycosylase/TA"/>
</dbReference>
<dbReference type="InterPro" id="IPR003265">
    <property type="entry name" value="HhH-GPD_domain"/>
</dbReference>
<accession>A0ABS1TQV3</accession>
<protein>
    <recommendedName>
        <fullName evidence="2">DNA-3-methyladenine glycosylase II</fullName>
        <ecNumber evidence="2">3.2.2.21</ecNumber>
    </recommendedName>
</protein>
<evidence type="ECO:0000256" key="2">
    <source>
        <dbReference type="ARBA" id="ARBA00012000"/>
    </source>
</evidence>
<evidence type="ECO:0000256" key="1">
    <source>
        <dbReference type="ARBA" id="ARBA00000086"/>
    </source>
</evidence>